<dbReference type="InterPro" id="IPR002087">
    <property type="entry name" value="Anti_prolifrtn"/>
</dbReference>
<accession>A0A2S2PIJ6</accession>
<name>A0A2S2PIJ6_SCHGA</name>
<feature type="domain" description="Anti-proliferative protein" evidence="3">
    <location>
        <begin position="1"/>
        <end position="106"/>
    </location>
</feature>
<dbReference type="InterPro" id="IPR036054">
    <property type="entry name" value="BTG-like_sf"/>
</dbReference>
<protein>
    <submittedName>
        <fullName evidence="4">Protein Tob1</fullName>
    </submittedName>
</protein>
<sequence length="143" mass="16282">MHIEVSVALNFVISYLYNKLPRRRVNIFGEELEKCLTEKFAGHWYPEKPYRGSAYRCIKTGSPIDPVFEKASRESGVAIQDILENLPQDLAVWVDPGEVSYRIGEKGAVKILYNENSGGLQFDTHDDRTADRECVAEFIWALA</sequence>
<reference evidence="4" key="1">
    <citation type="submission" date="2018-04" db="EMBL/GenBank/DDBJ databases">
        <title>Transcriptome of Schizaphis graminum biotype I.</title>
        <authorList>
            <person name="Scully E.D."/>
            <person name="Geib S.M."/>
            <person name="Palmer N.A."/>
            <person name="Koch K."/>
            <person name="Bradshaw J."/>
            <person name="Heng-Moss T."/>
            <person name="Sarath G."/>
        </authorList>
    </citation>
    <scope>NUCLEOTIDE SEQUENCE</scope>
</reference>
<dbReference type="SUPFAM" id="SSF160696">
    <property type="entry name" value="BTG domain-like"/>
    <property type="match status" value="1"/>
</dbReference>
<dbReference type="PRINTS" id="PR00310">
    <property type="entry name" value="ANTIPRLFBTG1"/>
</dbReference>
<dbReference type="PANTHER" id="PTHR17537:SF5">
    <property type="entry name" value="TRANSDUCER OF ERBB2, ISOFORM A"/>
    <property type="match status" value="1"/>
</dbReference>
<comment type="similarity">
    <text evidence="1">Belongs to the BTG family.</text>
</comment>
<dbReference type="GO" id="GO:0003714">
    <property type="term" value="F:transcription corepressor activity"/>
    <property type="evidence" value="ECO:0007669"/>
    <property type="project" value="TreeGrafter"/>
</dbReference>
<dbReference type="Pfam" id="PF07742">
    <property type="entry name" value="BTG"/>
    <property type="match status" value="1"/>
</dbReference>
<dbReference type="AlphaFoldDB" id="A0A2S2PIJ6"/>
<dbReference type="GO" id="GO:0005634">
    <property type="term" value="C:nucleus"/>
    <property type="evidence" value="ECO:0007669"/>
    <property type="project" value="TreeGrafter"/>
</dbReference>
<keyword evidence="2" id="KW-0597">Phosphoprotein</keyword>
<dbReference type="InterPro" id="IPR015676">
    <property type="entry name" value="Tob1/2"/>
</dbReference>
<dbReference type="FunFam" id="3.90.640.90:FF:000001">
    <property type="entry name" value="TOB1 isoform 1"/>
    <property type="match status" value="1"/>
</dbReference>
<dbReference type="Gene3D" id="3.90.640.90">
    <property type="entry name" value="Anti-proliferative protein, N-terminal domain"/>
    <property type="match status" value="1"/>
</dbReference>
<evidence type="ECO:0000256" key="1">
    <source>
        <dbReference type="ARBA" id="ARBA00007989"/>
    </source>
</evidence>
<dbReference type="PANTHER" id="PTHR17537">
    <property type="entry name" value="TRANSDUCER OF ERBB2 TOB"/>
    <property type="match status" value="1"/>
</dbReference>
<organism evidence="4">
    <name type="scientific">Schizaphis graminum</name>
    <name type="common">Green bug aphid</name>
    <dbReference type="NCBI Taxonomy" id="13262"/>
    <lineage>
        <taxon>Eukaryota</taxon>
        <taxon>Metazoa</taxon>
        <taxon>Ecdysozoa</taxon>
        <taxon>Arthropoda</taxon>
        <taxon>Hexapoda</taxon>
        <taxon>Insecta</taxon>
        <taxon>Pterygota</taxon>
        <taxon>Neoptera</taxon>
        <taxon>Paraneoptera</taxon>
        <taxon>Hemiptera</taxon>
        <taxon>Sternorrhyncha</taxon>
        <taxon>Aphidomorpha</taxon>
        <taxon>Aphidoidea</taxon>
        <taxon>Aphididae</taxon>
        <taxon>Aphidini</taxon>
        <taxon>Schizaphis</taxon>
    </lineage>
</organism>
<dbReference type="SMART" id="SM00099">
    <property type="entry name" value="btg1"/>
    <property type="match status" value="1"/>
</dbReference>
<gene>
    <name evidence="4" type="primary">Tob1_0</name>
    <name evidence="4" type="ORF">g.46516</name>
</gene>
<dbReference type="EMBL" id="GGMR01016663">
    <property type="protein sequence ID" value="MBY29282.1"/>
    <property type="molecule type" value="Transcribed_RNA"/>
</dbReference>
<evidence type="ECO:0000259" key="3">
    <source>
        <dbReference type="SMART" id="SM00099"/>
    </source>
</evidence>
<proteinExistence type="inferred from homology"/>
<dbReference type="GO" id="GO:0005737">
    <property type="term" value="C:cytoplasm"/>
    <property type="evidence" value="ECO:0007669"/>
    <property type="project" value="TreeGrafter"/>
</dbReference>
<evidence type="ECO:0000256" key="2">
    <source>
        <dbReference type="ARBA" id="ARBA00022553"/>
    </source>
</evidence>
<evidence type="ECO:0000313" key="4">
    <source>
        <dbReference type="EMBL" id="MBY29282.1"/>
    </source>
</evidence>